<reference evidence="10" key="2">
    <citation type="submission" date="2025-08" db="UniProtKB">
        <authorList>
            <consortium name="RefSeq"/>
        </authorList>
    </citation>
    <scope>IDENTIFICATION</scope>
    <source>
        <tissue evidence="10">Leaf</tissue>
    </source>
</reference>
<dbReference type="GeneID" id="104793373"/>
<dbReference type="PROSITE" id="PS50089">
    <property type="entry name" value="ZF_RING_2"/>
    <property type="match status" value="1"/>
</dbReference>
<evidence type="ECO:0000256" key="2">
    <source>
        <dbReference type="ARBA" id="ARBA00012483"/>
    </source>
</evidence>
<dbReference type="SUPFAM" id="SSF57850">
    <property type="entry name" value="RING/U-box"/>
    <property type="match status" value="1"/>
</dbReference>
<keyword evidence="4 6" id="KW-0863">Zinc-finger</keyword>
<accession>A0ABM0ZMZ0</accession>
<organism evidence="9 10">
    <name type="scientific">Camelina sativa</name>
    <name type="common">False flax</name>
    <name type="synonym">Myagrum sativum</name>
    <dbReference type="NCBI Taxonomy" id="90675"/>
    <lineage>
        <taxon>Eukaryota</taxon>
        <taxon>Viridiplantae</taxon>
        <taxon>Streptophyta</taxon>
        <taxon>Embryophyta</taxon>
        <taxon>Tracheophyta</taxon>
        <taxon>Spermatophyta</taxon>
        <taxon>Magnoliopsida</taxon>
        <taxon>eudicotyledons</taxon>
        <taxon>Gunneridae</taxon>
        <taxon>Pentapetalae</taxon>
        <taxon>rosids</taxon>
        <taxon>malvids</taxon>
        <taxon>Brassicales</taxon>
        <taxon>Brassicaceae</taxon>
        <taxon>Camelineae</taxon>
        <taxon>Camelina</taxon>
    </lineage>
</organism>
<evidence type="ECO:0000256" key="5">
    <source>
        <dbReference type="ARBA" id="ARBA00022833"/>
    </source>
</evidence>
<evidence type="ECO:0000256" key="6">
    <source>
        <dbReference type="PROSITE-ProRule" id="PRU00175"/>
    </source>
</evidence>
<dbReference type="Proteomes" id="UP000694864">
    <property type="component" value="Chromosome 6"/>
</dbReference>
<evidence type="ECO:0000256" key="7">
    <source>
        <dbReference type="SAM" id="MobiDB-lite"/>
    </source>
</evidence>
<dbReference type="PANTHER" id="PTHR15710:SF230">
    <property type="entry name" value="OS08G0464400 PROTEIN"/>
    <property type="match status" value="1"/>
</dbReference>
<dbReference type="Gene3D" id="3.30.40.10">
    <property type="entry name" value="Zinc/RING finger domain, C3HC4 (zinc finger)"/>
    <property type="match status" value="1"/>
</dbReference>
<dbReference type="InterPro" id="IPR001841">
    <property type="entry name" value="Znf_RING"/>
</dbReference>
<evidence type="ECO:0000313" key="10">
    <source>
        <dbReference type="RefSeq" id="XP_010518030.1"/>
    </source>
</evidence>
<keyword evidence="9" id="KW-1185">Reference proteome</keyword>
<keyword evidence="3" id="KW-0479">Metal-binding</keyword>
<sequence>MSSSSTQNQLELQEYTCQECDIILSVLSSSPSSSPRCPQCNLVSTFTSSTPFGVSPDDDDDDDDDNEDDEEAQILDPITTVLISSSMLSSSDESSSLLCTICREDFVVGEPAWKLPCNHLFHEDCIVPWLTSHNSCPLCRFELSVESTEDDSGLTLWFDVLTLEDDLEEDTGVTLNYQSLDG</sequence>
<dbReference type="PANTHER" id="PTHR15710">
    <property type="entry name" value="E3 UBIQUITIN-PROTEIN LIGASE PRAJA"/>
    <property type="match status" value="1"/>
</dbReference>
<feature type="domain" description="RING-type" evidence="8">
    <location>
        <begin position="99"/>
        <end position="140"/>
    </location>
</feature>
<dbReference type="Pfam" id="PF13639">
    <property type="entry name" value="zf-RING_2"/>
    <property type="match status" value="1"/>
</dbReference>
<dbReference type="EC" id="2.3.2.27" evidence="2"/>
<evidence type="ECO:0000259" key="8">
    <source>
        <dbReference type="PROSITE" id="PS50089"/>
    </source>
</evidence>
<keyword evidence="5" id="KW-0862">Zinc</keyword>
<protein>
    <recommendedName>
        <fullName evidence="2">RING-type E3 ubiquitin transferase</fullName>
        <ecNumber evidence="2">2.3.2.27</ecNumber>
    </recommendedName>
</protein>
<dbReference type="InterPro" id="IPR013083">
    <property type="entry name" value="Znf_RING/FYVE/PHD"/>
</dbReference>
<name>A0ABM0ZMZ0_CAMSA</name>
<feature type="compositionally biased region" description="Acidic residues" evidence="7">
    <location>
        <begin position="56"/>
        <end position="73"/>
    </location>
</feature>
<reference evidence="9" key="1">
    <citation type="journal article" date="2014" name="Nat. Commun.">
        <title>The emerging biofuel crop Camelina sativa retains a highly undifferentiated hexaploid genome structure.</title>
        <authorList>
            <person name="Kagale S."/>
            <person name="Koh C."/>
            <person name="Nixon J."/>
            <person name="Bollina V."/>
            <person name="Clarke W.E."/>
            <person name="Tuteja R."/>
            <person name="Spillane C."/>
            <person name="Robinson S.J."/>
            <person name="Links M.G."/>
            <person name="Clarke C."/>
            <person name="Higgins E.E."/>
            <person name="Huebert T."/>
            <person name="Sharpe A.G."/>
            <person name="Parkin I.A."/>
        </authorList>
    </citation>
    <scope>NUCLEOTIDE SEQUENCE [LARGE SCALE GENOMIC DNA]</scope>
    <source>
        <strain evidence="9">cv. DH55</strain>
    </source>
</reference>
<dbReference type="SMART" id="SM00184">
    <property type="entry name" value="RING"/>
    <property type="match status" value="1"/>
</dbReference>
<comment type="catalytic activity">
    <reaction evidence="1">
        <text>S-ubiquitinyl-[E2 ubiquitin-conjugating enzyme]-L-cysteine + [acceptor protein]-L-lysine = [E2 ubiquitin-conjugating enzyme]-L-cysteine + N(6)-ubiquitinyl-[acceptor protein]-L-lysine.</text>
        <dbReference type="EC" id="2.3.2.27"/>
    </reaction>
</comment>
<evidence type="ECO:0000256" key="1">
    <source>
        <dbReference type="ARBA" id="ARBA00000900"/>
    </source>
</evidence>
<evidence type="ECO:0000256" key="3">
    <source>
        <dbReference type="ARBA" id="ARBA00022723"/>
    </source>
</evidence>
<proteinExistence type="predicted"/>
<gene>
    <name evidence="10" type="primary">LOC104793373</name>
</gene>
<feature type="region of interest" description="Disordered" evidence="7">
    <location>
        <begin position="51"/>
        <end position="73"/>
    </location>
</feature>
<evidence type="ECO:0000313" key="9">
    <source>
        <dbReference type="Proteomes" id="UP000694864"/>
    </source>
</evidence>
<evidence type="ECO:0000256" key="4">
    <source>
        <dbReference type="ARBA" id="ARBA00022771"/>
    </source>
</evidence>
<dbReference type="RefSeq" id="XP_010518030.1">
    <property type="nucleotide sequence ID" value="XM_010519728.1"/>
</dbReference>